<reference evidence="2" key="1">
    <citation type="journal article" date="2019" name="bioRxiv">
        <title>The Genome of the Zebra Mussel, Dreissena polymorpha: A Resource for Invasive Species Research.</title>
        <authorList>
            <person name="McCartney M.A."/>
            <person name="Auch B."/>
            <person name="Kono T."/>
            <person name="Mallez S."/>
            <person name="Zhang Y."/>
            <person name="Obille A."/>
            <person name="Becker A."/>
            <person name="Abrahante J.E."/>
            <person name="Garbe J."/>
            <person name="Badalamenti J.P."/>
            <person name="Herman A."/>
            <person name="Mangelson H."/>
            <person name="Liachko I."/>
            <person name="Sullivan S."/>
            <person name="Sone E.D."/>
            <person name="Koren S."/>
            <person name="Silverstein K.A.T."/>
            <person name="Beckman K.B."/>
            <person name="Gohl D.M."/>
        </authorList>
    </citation>
    <scope>NUCLEOTIDE SEQUENCE</scope>
    <source>
        <strain evidence="2">Duluth1</strain>
        <tissue evidence="2">Whole animal</tissue>
    </source>
</reference>
<evidence type="ECO:0000313" key="2">
    <source>
        <dbReference type="EMBL" id="KAH3695303.1"/>
    </source>
</evidence>
<dbReference type="SUPFAM" id="SSF55205">
    <property type="entry name" value="EPT/RTPC-like"/>
    <property type="match status" value="1"/>
</dbReference>
<dbReference type="AlphaFoldDB" id="A0A9D4BJ54"/>
<evidence type="ECO:0000313" key="3">
    <source>
        <dbReference type="Proteomes" id="UP000828390"/>
    </source>
</evidence>
<protein>
    <recommendedName>
        <fullName evidence="1">RNA 3'-terminal phosphate cyclase domain-containing protein</fullName>
    </recommendedName>
</protein>
<dbReference type="Pfam" id="PF01137">
    <property type="entry name" value="RTC"/>
    <property type="match status" value="1"/>
</dbReference>
<gene>
    <name evidence="2" type="ORF">DPMN_082760</name>
</gene>
<dbReference type="InterPro" id="IPR037136">
    <property type="entry name" value="RNA3'_phos_cyclase_dom_sf"/>
</dbReference>
<organism evidence="2 3">
    <name type="scientific">Dreissena polymorpha</name>
    <name type="common">Zebra mussel</name>
    <name type="synonym">Mytilus polymorpha</name>
    <dbReference type="NCBI Taxonomy" id="45954"/>
    <lineage>
        <taxon>Eukaryota</taxon>
        <taxon>Metazoa</taxon>
        <taxon>Spiralia</taxon>
        <taxon>Lophotrochozoa</taxon>
        <taxon>Mollusca</taxon>
        <taxon>Bivalvia</taxon>
        <taxon>Autobranchia</taxon>
        <taxon>Heteroconchia</taxon>
        <taxon>Euheterodonta</taxon>
        <taxon>Imparidentia</taxon>
        <taxon>Neoheterodontei</taxon>
        <taxon>Myida</taxon>
        <taxon>Dreissenoidea</taxon>
        <taxon>Dreissenidae</taxon>
        <taxon>Dreissena</taxon>
    </lineage>
</organism>
<comment type="caution">
    <text evidence="2">The sequence shown here is derived from an EMBL/GenBank/DDBJ whole genome shotgun (WGS) entry which is preliminary data.</text>
</comment>
<name>A0A9D4BJ54_DREPO</name>
<feature type="domain" description="RNA 3'-terminal phosphate cyclase" evidence="1">
    <location>
        <begin position="1"/>
        <end position="59"/>
    </location>
</feature>
<proteinExistence type="predicted"/>
<dbReference type="Proteomes" id="UP000828390">
    <property type="component" value="Unassembled WGS sequence"/>
</dbReference>
<keyword evidence="3" id="KW-1185">Reference proteome</keyword>
<dbReference type="EMBL" id="JAIWYP010000016">
    <property type="protein sequence ID" value="KAH3695303.1"/>
    <property type="molecule type" value="Genomic_DNA"/>
</dbReference>
<dbReference type="InterPro" id="IPR023797">
    <property type="entry name" value="RNA3'_phos_cyclase_dom"/>
</dbReference>
<reference evidence="2" key="2">
    <citation type="submission" date="2020-11" db="EMBL/GenBank/DDBJ databases">
        <authorList>
            <person name="McCartney M.A."/>
            <person name="Auch B."/>
            <person name="Kono T."/>
            <person name="Mallez S."/>
            <person name="Becker A."/>
            <person name="Gohl D.M."/>
            <person name="Silverstein K.A.T."/>
            <person name="Koren S."/>
            <person name="Bechman K.B."/>
            <person name="Herman A."/>
            <person name="Abrahante J.E."/>
            <person name="Garbe J."/>
        </authorList>
    </citation>
    <scope>NUCLEOTIDE SEQUENCE</scope>
    <source>
        <strain evidence="2">Duluth1</strain>
        <tissue evidence="2">Whole animal</tissue>
    </source>
</reference>
<sequence length="62" mass="6718">MQAALPCFLMGNGPGTMALRGGTNADMAPPVDYTVMVCHFEKLLSPVKEYEVNLLNQGFTLN</sequence>
<accession>A0A9D4BJ54</accession>
<dbReference type="Gene3D" id="3.65.10.20">
    <property type="entry name" value="RNA 3'-terminal phosphate cyclase domain"/>
    <property type="match status" value="1"/>
</dbReference>
<dbReference type="GO" id="GO:0003824">
    <property type="term" value="F:catalytic activity"/>
    <property type="evidence" value="ECO:0007669"/>
    <property type="project" value="InterPro"/>
</dbReference>
<evidence type="ECO:0000259" key="1">
    <source>
        <dbReference type="Pfam" id="PF01137"/>
    </source>
</evidence>
<dbReference type="InterPro" id="IPR013792">
    <property type="entry name" value="RNA3'P_cycl/enolpyr_Trfase_a/b"/>
</dbReference>